<comment type="function">
    <text evidence="1 7">Promotes the exchange of GDP for GTP in EF-1-alpha/GDP, thus allowing the regeneration of EF-1-alpha/GTP that could then be used to form the ternary complex EF-1-alpha/GTP/AAtRNA.</text>
</comment>
<name>D2RI89_ARCPA</name>
<gene>
    <name evidence="7" type="primary">ef1b</name>
    <name evidence="9" type="ordered locus">Arcpr_0953</name>
</gene>
<reference evidence="9 10" key="1">
    <citation type="journal article" date="2010" name="Stand. Genomic Sci.">
        <title>Complete genome sequence of Archaeoglobus profundus type strain (AV18).</title>
        <authorList>
            <person name="von Jan M."/>
            <person name="Lapidus A."/>
            <person name="Del Rio T.G."/>
            <person name="Copeland A."/>
            <person name="Tice H."/>
            <person name="Cheng J.F."/>
            <person name="Lucas S."/>
            <person name="Chen F."/>
            <person name="Nolan M."/>
            <person name="Goodwin L."/>
            <person name="Han C."/>
            <person name="Pitluck S."/>
            <person name="Liolios K."/>
            <person name="Ivanova N."/>
            <person name="Mavromatis K."/>
            <person name="Ovchinnikova G."/>
            <person name="Chertkov O."/>
            <person name="Pati A."/>
            <person name="Chen A."/>
            <person name="Palaniappan K."/>
            <person name="Land M."/>
            <person name="Hauser L."/>
            <person name="Chang Y.J."/>
            <person name="Jeffries C.D."/>
            <person name="Saunders E."/>
            <person name="Brettin T."/>
            <person name="Detter J.C."/>
            <person name="Chain P."/>
            <person name="Eichinger K."/>
            <person name="Huber H."/>
            <person name="Spring S."/>
            <person name="Rohde M."/>
            <person name="Goker M."/>
            <person name="Wirth R."/>
            <person name="Woyke T."/>
            <person name="Bristow J."/>
            <person name="Eisen J.A."/>
            <person name="Markowitz V."/>
            <person name="Hugenholtz P."/>
            <person name="Kyrpides N.C."/>
            <person name="Klenk H.P."/>
        </authorList>
    </citation>
    <scope>NUCLEOTIDE SEQUENCE [LARGE SCALE GENOMIC DNA]</scope>
    <source>
        <strain evidence="10">DSM 5631 / JCM 9629 / NBRC 100127 / Av18</strain>
    </source>
</reference>
<dbReference type="Gene3D" id="3.30.70.60">
    <property type="match status" value="1"/>
</dbReference>
<dbReference type="CDD" id="cd00292">
    <property type="entry name" value="EF1B"/>
    <property type="match status" value="1"/>
</dbReference>
<dbReference type="STRING" id="572546.Arcpr_0953"/>
<evidence type="ECO:0000256" key="5">
    <source>
        <dbReference type="ARBA" id="ARBA00022917"/>
    </source>
</evidence>
<dbReference type="PIRSF" id="PIRSF006521">
    <property type="entry name" value="Transl_elong_EF1B_B_arc"/>
    <property type="match status" value="1"/>
</dbReference>
<dbReference type="InterPro" id="IPR004542">
    <property type="entry name" value="Transl_elong_EF1B_B_arc"/>
</dbReference>
<dbReference type="HAMAP" id="MF_00043">
    <property type="entry name" value="EF1_beta"/>
    <property type="match status" value="1"/>
</dbReference>
<dbReference type="NCBIfam" id="TIGR00489">
    <property type="entry name" value="aEF-1_beta"/>
    <property type="match status" value="1"/>
</dbReference>
<evidence type="ECO:0000256" key="3">
    <source>
        <dbReference type="ARBA" id="ARBA00017600"/>
    </source>
</evidence>
<dbReference type="KEGG" id="apo:Arcpr_0953"/>
<dbReference type="Pfam" id="PF00736">
    <property type="entry name" value="EF1_GNE"/>
    <property type="match status" value="1"/>
</dbReference>
<dbReference type="EMBL" id="CP001857">
    <property type="protein sequence ID" value="ADB58014.1"/>
    <property type="molecule type" value="Genomic_DNA"/>
</dbReference>
<dbReference type="InterPro" id="IPR036219">
    <property type="entry name" value="eEF-1beta-like_sf"/>
</dbReference>
<accession>D2RI89</accession>
<dbReference type="AlphaFoldDB" id="D2RI89"/>
<dbReference type="GO" id="GO:0003746">
    <property type="term" value="F:translation elongation factor activity"/>
    <property type="evidence" value="ECO:0007669"/>
    <property type="project" value="UniProtKB-UniRule"/>
</dbReference>
<dbReference type="NCBIfam" id="NF001670">
    <property type="entry name" value="PRK00435.1"/>
    <property type="match status" value="1"/>
</dbReference>
<dbReference type="SMART" id="SM00888">
    <property type="entry name" value="EF1_GNE"/>
    <property type="match status" value="1"/>
</dbReference>
<proteinExistence type="inferred from homology"/>
<dbReference type="PANTHER" id="PTHR39647">
    <property type="entry name" value="ELONGATION FACTOR 1-BETA"/>
    <property type="match status" value="1"/>
</dbReference>
<keyword evidence="4 7" id="KW-0251">Elongation factor</keyword>
<organism evidence="9 10">
    <name type="scientific">Archaeoglobus profundus (strain DSM 5631 / JCM 9629 / NBRC 100127 / Av18)</name>
    <dbReference type="NCBI Taxonomy" id="572546"/>
    <lineage>
        <taxon>Archaea</taxon>
        <taxon>Methanobacteriati</taxon>
        <taxon>Methanobacteriota</taxon>
        <taxon>Archaeoglobi</taxon>
        <taxon>Archaeoglobales</taxon>
        <taxon>Archaeoglobaceae</taxon>
        <taxon>Archaeoglobus</taxon>
    </lineage>
</organism>
<evidence type="ECO:0000256" key="6">
    <source>
        <dbReference type="ARBA" id="ARBA00032274"/>
    </source>
</evidence>
<dbReference type="GeneID" id="8739620"/>
<comment type="similarity">
    <text evidence="2 7">Belongs to the EF-1-beta/EF-1-delta family.</text>
</comment>
<feature type="domain" description="Translation elongation factor EF1B beta/delta subunit guanine nucleotide exchange" evidence="8">
    <location>
        <begin position="3"/>
        <end position="88"/>
    </location>
</feature>
<dbReference type="PANTHER" id="PTHR39647:SF1">
    <property type="entry name" value="ELONGATION FACTOR 1-BETA"/>
    <property type="match status" value="1"/>
</dbReference>
<protein>
    <recommendedName>
        <fullName evidence="3 7">Elongation factor 1-beta</fullName>
        <shortName evidence="7">EF-1-beta</shortName>
    </recommendedName>
    <alternativeName>
        <fullName evidence="6 7">aEF-1beta</fullName>
    </alternativeName>
</protein>
<evidence type="ECO:0000313" key="10">
    <source>
        <dbReference type="Proteomes" id="UP000001901"/>
    </source>
</evidence>
<evidence type="ECO:0000313" key="9">
    <source>
        <dbReference type="EMBL" id="ADB58014.1"/>
    </source>
</evidence>
<sequence>MGKVYMKLRVMPEDVDIDLEKIYEKIKEVAPENVEIKDYKIQPIAFGLKALLIVAVMPDEGEIGDQLVERIQNIDGVESVEVEATELL</sequence>
<evidence type="ECO:0000256" key="7">
    <source>
        <dbReference type="HAMAP-Rule" id="MF_00043"/>
    </source>
</evidence>
<evidence type="ECO:0000259" key="8">
    <source>
        <dbReference type="SMART" id="SM00888"/>
    </source>
</evidence>
<keyword evidence="10" id="KW-1185">Reference proteome</keyword>
<dbReference type="Proteomes" id="UP000001901">
    <property type="component" value="Chromosome"/>
</dbReference>
<dbReference type="InterPro" id="IPR014717">
    <property type="entry name" value="Transl_elong_EF1B/ribsomal_bS6"/>
</dbReference>
<evidence type="ECO:0000256" key="1">
    <source>
        <dbReference type="ARBA" id="ARBA00003815"/>
    </source>
</evidence>
<dbReference type="OrthoDB" id="84643at2157"/>
<keyword evidence="5 7" id="KW-0648">Protein biosynthesis</keyword>
<dbReference type="InterPro" id="IPR014038">
    <property type="entry name" value="EF1B_bsu/dsu_GNE"/>
</dbReference>
<dbReference type="HOGENOM" id="CLU_165896_0_0_2"/>
<dbReference type="PaxDb" id="572546-Arcpr_0953"/>
<evidence type="ECO:0000256" key="2">
    <source>
        <dbReference type="ARBA" id="ARBA00007411"/>
    </source>
</evidence>
<dbReference type="SUPFAM" id="SSF54984">
    <property type="entry name" value="eEF-1beta-like"/>
    <property type="match status" value="1"/>
</dbReference>
<evidence type="ECO:0000256" key="4">
    <source>
        <dbReference type="ARBA" id="ARBA00022768"/>
    </source>
</evidence>
<dbReference type="eggNOG" id="arCOG01988">
    <property type="taxonomic scope" value="Archaea"/>
</dbReference>
<dbReference type="RefSeq" id="WP_012940350.1">
    <property type="nucleotide sequence ID" value="NC_013741.1"/>
</dbReference>